<dbReference type="PANTHER" id="PTHR36966:SF1">
    <property type="entry name" value="REP-ASSOCIATED TYROSINE TRANSPOSASE"/>
    <property type="match status" value="1"/>
</dbReference>
<dbReference type="PANTHER" id="PTHR36966">
    <property type="entry name" value="REP-ASSOCIATED TYROSINE TRANSPOSASE"/>
    <property type="match status" value="1"/>
</dbReference>
<accession>A0ABS9ZD97</accession>
<dbReference type="SMART" id="SM01321">
    <property type="entry name" value="Y1_Tnp"/>
    <property type="match status" value="1"/>
</dbReference>
<comment type="caution">
    <text evidence="2">The sequence shown here is derived from an EMBL/GenBank/DDBJ whole genome shotgun (WGS) entry which is preliminary data.</text>
</comment>
<dbReference type="Gene3D" id="3.30.70.1290">
    <property type="entry name" value="Transposase IS200-like"/>
    <property type="match status" value="1"/>
</dbReference>
<reference evidence="2 3" key="1">
    <citation type="submission" date="2015-12" db="EMBL/GenBank/DDBJ databases">
        <title>Phylogenomics in the description of a new species in the Pseudomonas syringae group.</title>
        <authorList>
            <person name="Busquets A."/>
            <person name="Gomila M."/>
            <person name="Beiki F."/>
            <person name="Rahimian H."/>
            <person name="Mulet M."/>
            <person name="Sanchez D."/>
            <person name="Garcia-Valdes E."/>
            <person name="Lalucat J."/>
        </authorList>
    </citation>
    <scope>NUCLEOTIDE SEQUENCE [LARGE SCALE GENOMIC DNA]</scope>
    <source>
        <strain evidence="2 3">S25</strain>
    </source>
</reference>
<organism evidence="2 3">
    <name type="scientific">Pseudomonas maioricensis</name>
    <dbReference type="NCBI Taxonomy" id="1766623"/>
    <lineage>
        <taxon>Bacteria</taxon>
        <taxon>Pseudomonadati</taxon>
        <taxon>Pseudomonadota</taxon>
        <taxon>Gammaproteobacteria</taxon>
        <taxon>Pseudomonadales</taxon>
        <taxon>Pseudomonadaceae</taxon>
        <taxon>Pseudomonas</taxon>
    </lineage>
</organism>
<evidence type="ECO:0000313" key="3">
    <source>
        <dbReference type="Proteomes" id="UP001320513"/>
    </source>
</evidence>
<feature type="domain" description="Transposase IS200-like" evidence="1">
    <location>
        <begin position="17"/>
        <end position="131"/>
    </location>
</feature>
<dbReference type="InterPro" id="IPR036515">
    <property type="entry name" value="Transposase_17_sf"/>
</dbReference>
<proteinExistence type="predicted"/>
<dbReference type="RefSeq" id="WP_243244466.1">
    <property type="nucleotide sequence ID" value="NZ_LOHG01000002.1"/>
</dbReference>
<dbReference type="Pfam" id="PF01797">
    <property type="entry name" value="Y1_Tnp"/>
    <property type="match status" value="1"/>
</dbReference>
<dbReference type="SUPFAM" id="SSF143422">
    <property type="entry name" value="Transposase IS200-like"/>
    <property type="match status" value="1"/>
</dbReference>
<keyword evidence="3" id="KW-1185">Reference proteome</keyword>
<protein>
    <submittedName>
        <fullName evidence="2">Transposase</fullName>
    </submittedName>
</protein>
<sequence length="152" mass="17915">MRSLHQSRRLRIGRHSEEGRIYLITCNTKDRQPMFRDWRVGRIVVRQLHQAECEGLVNSLAWVVMPDHFHWLLELRRESLSYAVGRTKSRANFLVSSALKHTGSIWQQSFHDRAIRREEDLKAVARYVILNPVRAGLAKRVGDYPLWDAVWI</sequence>
<name>A0ABS9ZD97_9PSED</name>
<dbReference type="Proteomes" id="UP001320513">
    <property type="component" value="Unassembled WGS sequence"/>
</dbReference>
<dbReference type="InterPro" id="IPR002686">
    <property type="entry name" value="Transposase_17"/>
</dbReference>
<dbReference type="InterPro" id="IPR052715">
    <property type="entry name" value="RAYT_transposase"/>
</dbReference>
<evidence type="ECO:0000313" key="2">
    <source>
        <dbReference type="EMBL" id="MCI8208575.1"/>
    </source>
</evidence>
<dbReference type="NCBIfam" id="NF047646">
    <property type="entry name" value="REP_Tyr_transpos"/>
    <property type="match status" value="1"/>
</dbReference>
<dbReference type="EMBL" id="LOHG01000002">
    <property type="protein sequence ID" value="MCI8208575.1"/>
    <property type="molecule type" value="Genomic_DNA"/>
</dbReference>
<gene>
    <name evidence="2" type="ORF">AUC61_03410</name>
</gene>
<evidence type="ECO:0000259" key="1">
    <source>
        <dbReference type="SMART" id="SM01321"/>
    </source>
</evidence>